<dbReference type="AlphaFoldDB" id="A0A9W7GDT9"/>
<evidence type="ECO:0000256" key="1">
    <source>
        <dbReference type="ARBA" id="ARBA00005546"/>
    </source>
</evidence>
<dbReference type="SUPFAM" id="SSF52161">
    <property type="entry name" value="Ribosomal protein L13"/>
    <property type="match status" value="1"/>
</dbReference>
<evidence type="ECO:0000313" key="6">
    <source>
        <dbReference type="EMBL" id="GMI41126.1"/>
    </source>
</evidence>
<reference evidence="7" key="1">
    <citation type="journal article" date="2023" name="Commun. Biol.">
        <title>Genome analysis of Parmales, the sister group of diatoms, reveals the evolutionary specialization of diatoms from phago-mixotrophs to photoautotrophs.</title>
        <authorList>
            <person name="Ban H."/>
            <person name="Sato S."/>
            <person name="Yoshikawa S."/>
            <person name="Yamada K."/>
            <person name="Nakamura Y."/>
            <person name="Ichinomiya M."/>
            <person name="Sato N."/>
            <person name="Blanc-Mathieu R."/>
            <person name="Endo H."/>
            <person name="Kuwata A."/>
            <person name="Ogata H."/>
        </authorList>
    </citation>
    <scope>NUCLEOTIDE SEQUENCE [LARGE SCALE GENOMIC DNA]</scope>
</reference>
<dbReference type="NCBIfam" id="TIGR01077">
    <property type="entry name" value="L13_A_E"/>
    <property type="match status" value="1"/>
</dbReference>
<dbReference type="InterPro" id="IPR005822">
    <property type="entry name" value="Ribosomal_uL13"/>
</dbReference>
<evidence type="ECO:0008006" key="8">
    <source>
        <dbReference type="Google" id="ProtNLM"/>
    </source>
</evidence>
<keyword evidence="3" id="KW-0689">Ribosomal protein</keyword>
<dbReference type="InterPro" id="IPR013926">
    <property type="entry name" value="CGI121/TPRKB"/>
</dbReference>
<dbReference type="InterPro" id="IPR036899">
    <property type="entry name" value="Ribosomal_uL13_sf"/>
</dbReference>
<comment type="caution">
    <text evidence="6">The sequence shown here is derived from an EMBL/GenBank/DDBJ whole genome shotgun (WGS) entry which is preliminary data.</text>
</comment>
<evidence type="ECO:0000256" key="3">
    <source>
        <dbReference type="ARBA" id="ARBA00022980"/>
    </source>
</evidence>
<dbReference type="PANTHER" id="PTHR11545">
    <property type="entry name" value="RIBOSOMAL PROTEIN L13"/>
    <property type="match status" value="1"/>
</dbReference>
<dbReference type="Pfam" id="PF00572">
    <property type="entry name" value="Ribosomal_L13"/>
    <property type="match status" value="1"/>
</dbReference>
<dbReference type="Gene3D" id="6.10.250.3250">
    <property type="match status" value="1"/>
</dbReference>
<dbReference type="GO" id="GO:0022625">
    <property type="term" value="C:cytosolic large ribosomal subunit"/>
    <property type="evidence" value="ECO:0007669"/>
    <property type="project" value="TreeGrafter"/>
</dbReference>
<evidence type="ECO:0000313" key="7">
    <source>
        <dbReference type="Proteomes" id="UP001165065"/>
    </source>
</evidence>
<comment type="similarity">
    <text evidence="2">Belongs to the universal ribosomal protein uL13 family.</text>
</comment>
<dbReference type="Proteomes" id="UP001165065">
    <property type="component" value="Unassembled WGS sequence"/>
</dbReference>
<dbReference type="OrthoDB" id="1882297at2759"/>
<dbReference type="PANTHER" id="PTHR11545:SF3">
    <property type="entry name" value="LARGE RIBOSOMAL SUBUNIT PROTEIN UL13"/>
    <property type="match status" value="1"/>
</dbReference>
<dbReference type="HAMAP" id="MF_01366">
    <property type="entry name" value="Ribosomal_uL13"/>
    <property type="match status" value="1"/>
</dbReference>
<dbReference type="EMBL" id="BRYA01000142">
    <property type="protein sequence ID" value="GMI41126.1"/>
    <property type="molecule type" value="Genomic_DNA"/>
</dbReference>
<gene>
    <name evidence="6" type="ORF">TrCOL_g12446</name>
</gene>
<keyword evidence="5" id="KW-0539">Nucleus</keyword>
<evidence type="ECO:0000256" key="5">
    <source>
        <dbReference type="RuleBase" id="RU004398"/>
    </source>
</evidence>
<name>A0A9W7GDT9_9STRA</name>
<dbReference type="Gene3D" id="3.90.1180.10">
    <property type="entry name" value="Ribosomal protein L13"/>
    <property type="match status" value="1"/>
</dbReference>
<dbReference type="GO" id="GO:0006412">
    <property type="term" value="P:translation"/>
    <property type="evidence" value="ECO:0007669"/>
    <property type="project" value="InterPro"/>
</dbReference>
<dbReference type="FunFam" id="3.90.1180.10:FF:000009">
    <property type="entry name" value="60S ribosomal protein L13a"/>
    <property type="match status" value="1"/>
</dbReference>
<dbReference type="Gene3D" id="3.30.2380.10">
    <property type="entry name" value="CGI121/TPRKB"/>
    <property type="match status" value="1"/>
</dbReference>
<keyword evidence="4" id="KW-0687">Ribonucleoprotein</keyword>
<dbReference type="InterPro" id="IPR036504">
    <property type="entry name" value="CGI121/TPRKB_sf"/>
</dbReference>
<organism evidence="6 7">
    <name type="scientific">Triparma columacea</name>
    <dbReference type="NCBI Taxonomy" id="722753"/>
    <lineage>
        <taxon>Eukaryota</taxon>
        <taxon>Sar</taxon>
        <taxon>Stramenopiles</taxon>
        <taxon>Ochrophyta</taxon>
        <taxon>Bolidophyceae</taxon>
        <taxon>Parmales</taxon>
        <taxon>Triparmaceae</taxon>
        <taxon>Triparma</taxon>
    </lineage>
</organism>
<dbReference type="GO" id="GO:0003735">
    <property type="term" value="F:structural constituent of ribosome"/>
    <property type="evidence" value="ECO:0007669"/>
    <property type="project" value="InterPro"/>
</dbReference>
<dbReference type="GO" id="GO:0017148">
    <property type="term" value="P:negative regulation of translation"/>
    <property type="evidence" value="ECO:0007669"/>
    <property type="project" value="TreeGrafter"/>
</dbReference>
<accession>A0A9W7GDT9</accession>
<dbReference type="GO" id="GO:0003729">
    <property type="term" value="F:mRNA binding"/>
    <property type="evidence" value="ECO:0007669"/>
    <property type="project" value="TreeGrafter"/>
</dbReference>
<sequence length="402" mass="44312">MLESTIIVDGRDHLMGRLASVVAKELLAGQHVVVVRCEELCVSGSIVRNRVKWEQFRRKKMNTNPRKGPYHFKSPARMFWRTVRGMVNHMAPRGAAALGRLSTFEGIPHPYDKQKRKVVPAALRIIRLRPGRNFTVLGDLASSVGWKHGDLLKQLEEKRKTKSAAFYAKKKAAALLKDKATKAANLSAVSAVLSESGGPHNDMEHVQTFNLPSFVASPDNTPPVPSQPLLLDVLVGFLPSVTKHPSAPPTGMNQSNVALLSPSLIVSEKHLMLAIALAHKRKSNDLQKALCSTISGTNNMEKSVQDFQPAWKRTEDGLAPPQPIIVVAVKSTKEDFETYLTSISKSSPSSLSSFLSSELSAELGEDKRRRICKAYKITDQEREISSLEDAVICRIATKDVVR</sequence>
<dbReference type="Pfam" id="PF08617">
    <property type="entry name" value="CGI-121"/>
    <property type="match status" value="1"/>
</dbReference>
<dbReference type="InterPro" id="IPR005755">
    <property type="entry name" value="Ribosomal_uL13_euk/arc"/>
</dbReference>
<comment type="similarity">
    <text evidence="1 5">Belongs to the CGI121/TPRKB family.</text>
</comment>
<evidence type="ECO:0000256" key="4">
    <source>
        <dbReference type="ARBA" id="ARBA00023274"/>
    </source>
</evidence>
<protein>
    <recommendedName>
        <fullName evidence="8">60S ribosomal protein L13a</fullName>
    </recommendedName>
</protein>
<evidence type="ECO:0000256" key="2">
    <source>
        <dbReference type="ARBA" id="ARBA00006227"/>
    </source>
</evidence>
<keyword evidence="7" id="KW-1185">Reference proteome</keyword>
<proteinExistence type="inferred from homology"/>